<dbReference type="Proteomes" id="UP000655759">
    <property type="component" value="Unassembled WGS sequence"/>
</dbReference>
<proteinExistence type="predicted"/>
<dbReference type="AlphaFoldDB" id="A0A812F370"/>
<protein>
    <submittedName>
        <fullName evidence="1">Transcription elongation factor NusA</fullName>
    </submittedName>
</protein>
<keyword evidence="1" id="KW-0648">Protein biosynthesis</keyword>
<organism evidence="1 2">
    <name type="scientific">Candidatus Nitrosotenuis uzonensis</name>
    <dbReference type="NCBI Taxonomy" id="1407055"/>
    <lineage>
        <taxon>Archaea</taxon>
        <taxon>Nitrososphaerota</taxon>
        <taxon>Candidatus Nitrosotenuis</taxon>
    </lineage>
</organism>
<dbReference type="GO" id="GO:0003746">
    <property type="term" value="F:translation elongation factor activity"/>
    <property type="evidence" value="ECO:0007669"/>
    <property type="project" value="UniProtKB-KW"/>
</dbReference>
<name>A0A812F370_9ARCH</name>
<accession>A0A812F370</accession>
<gene>
    <name evidence="1" type="ORF">NUZ5A_50693</name>
</gene>
<dbReference type="RefSeq" id="WP_205099827.1">
    <property type="nucleotide sequence ID" value="NZ_CAJNAQ010000005.1"/>
</dbReference>
<sequence>MQVPICGFDAKNAILCPQCEAKLEAGQLTKADVDASIKIAKLAKTNSEIDKFTLFSCREVAGEFVLYLAKSDIEVIRKSRTLYRTLQGEFPGKIWIVESEANDRRFIEDLFFPTKILSINVVWVPGGIQKTKVIVSGKWTTRFPIDVNKVTNIVKQLRELDVVIEFEEGQRR</sequence>
<evidence type="ECO:0000313" key="2">
    <source>
        <dbReference type="Proteomes" id="UP000655759"/>
    </source>
</evidence>
<keyword evidence="1" id="KW-0251">Elongation factor</keyword>
<comment type="caution">
    <text evidence="1">The sequence shown here is derived from an EMBL/GenBank/DDBJ whole genome shotgun (WGS) entry which is preliminary data.</text>
</comment>
<dbReference type="EMBL" id="CAJNAQ010000005">
    <property type="protein sequence ID" value="CAE6497635.1"/>
    <property type="molecule type" value="Genomic_DNA"/>
</dbReference>
<evidence type="ECO:0000313" key="1">
    <source>
        <dbReference type="EMBL" id="CAE6497635.1"/>
    </source>
</evidence>
<reference evidence="1" key="1">
    <citation type="submission" date="2021-02" db="EMBL/GenBank/DDBJ databases">
        <authorList>
            <person name="Han P."/>
        </authorList>
    </citation>
    <scope>NUCLEOTIDE SEQUENCE</scope>
    <source>
        <strain evidence="1">Candidatus Nitrosotenuis uzonensis 5A</strain>
    </source>
</reference>